<evidence type="ECO:0000313" key="16">
    <source>
        <dbReference type="EMBL" id="KAK2155074.1"/>
    </source>
</evidence>
<evidence type="ECO:0000256" key="10">
    <source>
        <dbReference type="ARBA" id="ARBA00047984"/>
    </source>
</evidence>
<evidence type="ECO:0000256" key="9">
    <source>
        <dbReference type="ARBA" id="ARBA00043999"/>
    </source>
</evidence>
<dbReference type="PROSITE" id="PS51192">
    <property type="entry name" value="HELICASE_ATP_BIND_1"/>
    <property type="match status" value="1"/>
</dbReference>
<evidence type="ECO:0000256" key="13">
    <source>
        <dbReference type="SAM" id="MobiDB-lite"/>
    </source>
</evidence>
<feature type="compositionally biased region" description="Basic residues" evidence="13">
    <location>
        <begin position="34"/>
        <end position="43"/>
    </location>
</feature>
<dbReference type="PANTHER" id="PTHR47959:SF1">
    <property type="entry name" value="ATP-DEPENDENT RNA HELICASE DBPA"/>
    <property type="match status" value="1"/>
</dbReference>
<dbReference type="FunFam" id="3.40.50.300:FF:000842">
    <property type="entry name" value="ATP-dependent RNA helicase DRS1"/>
    <property type="match status" value="1"/>
</dbReference>
<feature type="domain" description="Helicase ATP-binding" evidence="14">
    <location>
        <begin position="201"/>
        <end position="375"/>
    </location>
</feature>
<dbReference type="GO" id="GO:0005524">
    <property type="term" value="F:ATP binding"/>
    <property type="evidence" value="ECO:0007669"/>
    <property type="project" value="UniProtKB-KW"/>
</dbReference>
<dbReference type="GO" id="GO:0005829">
    <property type="term" value="C:cytosol"/>
    <property type="evidence" value="ECO:0007669"/>
    <property type="project" value="TreeGrafter"/>
</dbReference>
<feature type="compositionally biased region" description="Basic and acidic residues" evidence="13">
    <location>
        <begin position="75"/>
        <end position="93"/>
    </location>
</feature>
<comment type="similarity">
    <text evidence="9">Belongs to the DEAD box helicase family. DDX27/DRS1 subfamily.</text>
</comment>
<dbReference type="PANTHER" id="PTHR47959">
    <property type="entry name" value="ATP-DEPENDENT RNA HELICASE RHLE-RELATED"/>
    <property type="match status" value="1"/>
</dbReference>
<dbReference type="EC" id="3.6.4.13" evidence="2"/>
<dbReference type="InterPro" id="IPR027417">
    <property type="entry name" value="P-loop_NTPase"/>
</dbReference>
<dbReference type="Gene3D" id="3.40.50.300">
    <property type="entry name" value="P-loop containing nucleotide triphosphate hydrolases"/>
    <property type="match status" value="1"/>
</dbReference>
<dbReference type="CDD" id="cd17947">
    <property type="entry name" value="DEADc_DDX27"/>
    <property type="match status" value="1"/>
</dbReference>
<dbReference type="AlphaFoldDB" id="A0AAD9JKV9"/>
<keyword evidence="17" id="KW-1185">Reference proteome</keyword>
<keyword evidence="8" id="KW-0539">Nucleus</keyword>
<evidence type="ECO:0000256" key="2">
    <source>
        <dbReference type="ARBA" id="ARBA00012552"/>
    </source>
</evidence>
<dbReference type="PROSITE" id="PS51195">
    <property type="entry name" value="Q_MOTIF"/>
    <property type="match status" value="1"/>
</dbReference>
<evidence type="ECO:0000256" key="6">
    <source>
        <dbReference type="ARBA" id="ARBA00022806"/>
    </source>
</evidence>
<feature type="short sequence motif" description="Q motif" evidence="11">
    <location>
        <begin position="170"/>
        <end position="198"/>
    </location>
</feature>
<dbReference type="SUPFAM" id="SSF52540">
    <property type="entry name" value="P-loop containing nucleoside triphosphate hydrolases"/>
    <property type="match status" value="1"/>
</dbReference>
<keyword evidence="4 12" id="KW-0547">Nucleotide-binding</keyword>
<evidence type="ECO:0000259" key="14">
    <source>
        <dbReference type="PROSITE" id="PS51192"/>
    </source>
</evidence>
<evidence type="ECO:0000256" key="3">
    <source>
        <dbReference type="ARBA" id="ARBA00022517"/>
    </source>
</evidence>
<reference evidence="16" key="1">
    <citation type="journal article" date="2023" name="Mol. Biol. Evol.">
        <title>Third-Generation Sequencing Reveals the Adaptive Role of the Epigenome in Three Deep-Sea Polychaetes.</title>
        <authorList>
            <person name="Perez M."/>
            <person name="Aroh O."/>
            <person name="Sun Y."/>
            <person name="Lan Y."/>
            <person name="Juniper S.K."/>
            <person name="Young C.R."/>
            <person name="Angers B."/>
            <person name="Qian P.Y."/>
        </authorList>
    </citation>
    <scope>NUCLEOTIDE SEQUENCE</scope>
    <source>
        <strain evidence="16">P08H-3</strain>
    </source>
</reference>
<dbReference type="InterPro" id="IPR050079">
    <property type="entry name" value="DEAD_box_RNA_helicase"/>
</dbReference>
<name>A0AAD9JKV9_9ANNE</name>
<evidence type="ECO:0000256" key="7">
    <source>
        <dbReference type="ARBA" id="ARBA00022840"/>
    </source>
</evidence>
<feature type="region of interest" description="Disordered" evidence="13">
    <location>
        <begin position="1"/>
        <end position="130"/>
    </location>
</feature>
<evidence type="ECO:0000256" key="11">
    <source>
        <dbReference type="PROSITE-ProRule" id="PRU00552"/>
    </source>
</evidence>
<dbReference type="InterPro" id="IPR011545">
    <property type="entry name" value="DEAD/DEAH_box_helicase_dom"/>
</dbReference>
<dbReference type="PROSITE" id="PS00039">
    <property type="entry name" value="DEAD_ATP_HELICASE"/>
    <property type="match status" value="1"/>
</dbReference>
<organism evidence="16 17">
    <name type="scientific">Paralvinella palmiformis</name>
    <dbReference type="NCBI Taxonomy" id="53620"/>
    <lineage>
        <taxon>Eukaryota</taxon>
        <taxon>Metazoa</taxon>
        <taxon>Spiralia</taxon>
        <taxon>Lophotrochozoa</taxon>
        <taxon>Annelida</taxon>
        <taxon>Polychaeta</taxon>
        <taxon>Sedentaria</taxon>
        <taxon>Canalipalpata</taxon>
        <taxon>Terebellida</taxon>
        <taxon>Terebelliformia</taxon>
        <taxon>Alvinellidae</taxon>
        <taxon>Paralvinella</taxon>
    </lineage>
</organism>
<keyword evidence="7 12" id="KW-0067">ATP-binding</keyword>
<evidence type="ECO:0000259" key="15">
    <source>
        <dbReference type="PROSITE" id="PS51195"/>
    </source>
</evidence>
<dbReference type="InterPro" id="IPR000629">
    <property type="entry name" value="RNA-helicase_DEAD-box_CS"/>
</dbReference>
<feature type="compositionally biased region" description="Acidic residues" evidence="13">
    <location>
        <begin position="114"/>
        <end position="128"/>
    </location>
</feature>
<comment type="caution">
    <text evidence="16">The sequence shown here is derived from an EMBL/GenBank/DDBJ whole genome shotgun (WGS) entry which is preliminary data.</text>
</comment>
<dbReference type="GO" id="GO:0006364">
    <property type="term" value="P:rRNA processing"/>
    <property type="evidence" value="ECO:0007669"/>
    <property type="project" value="UniProtKB-ARBA"/>
</dbReference>
<proteinExistence type="inferred from homology"/>
<comment type="catalytic activity">
    <reaction evidence="10">
        <text>ATP + H2O = ADP + phosphate + H(+)</text>
        <dbReference type="Rhea" id="RHEA:13065"/>
        <dbReference type="ChEBI" id="CHEBI:15377"/>
        <dbReference type="ChEBI" id="CHEBI:15378"/>
        <dbReference type="ChEBI" id="CHEBI:30616"/>
        <dbReference type="ChEBI" id="CHEBI:43474"/>
        <dbReference type="ChEBI" id="CHEBI:456216"/>
        <dbReference type="EC" id="3.6.4.13"/>
    </reaction>
</comment>
<accession>A0AAD9JKV9</accession>
<dbReference type="GO" id="GO:0003676">
    <property type="term" value="F:nucleic acid binding"/>
    <property type="evidence" value="ECO:0007669"/>
    <property type="project" value="InterPro"/>
</dbReference>
<evidence type="ECO:0000256" key="1">
    <source>
        <dbReference type="ARBA" id="ARBA00004604"/>
    </source>
</evidence>
<keyword evidence="6 12" id="KW-0347">Helicase</keyword>
<evidence type="ECO:0000313" key="17">
    <source>
        <dbReference type="Proteomes" id="UP001208570"/>
    </source>
</evidence>
<keyword evidence="5 12" id="KW-0378">Hydrolase</keyword>
<feature type="compositionally biased region" description="Acidic residues" evidence="13">
    <location>
        <begin position="52"/>
        <end position="66"/>
    </location>
</feature>
<dbReference type="Pfam" id="PF00270">
    <property type="entry name" value="DEAD"/>
    <property type="match status" value="1"/>
</dbReference>
<evidence type="ECO:0000256" key="12">
    <source>
        <dbReference type="RuleBase" id="RU000492"/>
    </source>
</evidence>
<dbReference type="GO" id="GO:0016787">
    <property type="term" value="F:hydrolase activity"/>
    <property type="evidence" value="ECO:0007669"/>
    <property type="project" value="UniProtKB-KW"/>
</dbReference>
<comment type="subcellular location">
    <subcellularLocation>
        <location evidence="1">Nucleus</location>
        <location evidence="1">Nucleolus</location>
    </subcellularLocation>
</comment>
<dbReference type="InterPro" id="IPR014014">
    <property type="entry name" value="RNA_helicase_DEAD_Q_motif"/>
</dbReference>
<keyword evidence="3" id="KW-0690">Ribosome biogenesis</keyword>
<dbReference type="Proteomes" id="UP001208570">
    <property type="component" value="Unassembled WGS sequence"/>
</dbReference>
<feature type="domain" description="DEAD-box RNA helicase Q" evidence="15">
    <location>
        <begin position="170"/>
        <end position="198"/>
    </location>
</feature>
<dbReference type="EMBL" id="JAODUP010000250">
    <property type="protein sequence ID" value="KAK2155074.1"/>
    <property type="molecule type" value="Genomic_DNA"/>
</dbReference>
<dbReference type="SMART" id="SM00487">
    <property type="entry name" value="DEXDc"/>
    <property type="match status" value="1"/>
</dbReference>
<dbReference type="InterPro" id="IPR014001">
    <property type="entry name" value="Helicase_ATP-bd"/>
</dbReference>
<gene>
    <name evidence="16" type="ORF">LSH36_250g03090</name>
</gene>
<evidence type="ECO:0000256" key="4">
    <source>
        <dbReference type="ARBA" id="ARBA00022741"/>
    </source>
</evidence>
<sequence length="409" mass="45850">MASDFDLIGTIGEEDDVPLASESSDSDLDEPVKKKPIKNKKVKSNLNRAEEFDAGFEFDDQDDDFESWGMEDVLEQAKKATEPSTLDDKIARVRREKKKQAQIADDQQKKDASDSEVDEEEVWTSEDEDNKRDKIRIKEKKRKKKKNKGEADEPKMVQFASEITDYDETLSFQDMNLSRPILTALSTMKFHQPTPIQAATIPVALLGKDLCACAATGTGKTAAFMLPILERLIYKPKQSPVTRVLVLTPTRELAVQIHSVSKQLAQFTKVEISLSAGGLDIKAQEAALRLGPDVVIATPGRLIDHLHNSPNFNLSCVEILVLDEADRMLDEYFAEQMKEVIRLCSRTRQTMLFSATMTEAVEDLAAVSLKNPVKIFVNQATDVALHLRQEFIRIRANREGDREAIVAGK</sequence>
<evidence type="ECO:0000256" key="8">
    <source>
        <dbReference type="ARBA" id="ARBA00023242"/>
    </source>
</evidence>
<protein>
    <recommendedName>
        <fullName evidence="2">RNA helicase</fullName>
        <ecNumber evidence="2">3.6.4.13</ecNumber>
    </recommendedName>
</protein>
<dbReference type="GO" id="GO:0003724">
    <property type="term" value="F:RNA helicase activity"/>
    <property type="evidence" value="ECO:0007669"/>
    <property type="project" value="UniProtKB-EC"/>
</dbReference>
<dbReference type="GO" id="GO:0005730">
    <property type="term" value="C:nucleolus"/>
    <property type="evidence" value="ECO:0007669"/>
    <property type="project" value="UniProtKB-SubCell"/>
</dbReference>
<evidence type="ECO:0000256" key="5">
    <source>
        <dbReference type="ARBA" id="ARBA00022801"/>
    </source>
</evidence>